<comment type="caution">
    <text evidence="2">The sequence shown here is derived from an EMBL/GenBank/DDBJ whole genome shotgun (WGS) entry which is preliminary data.</text>
</comment>
<gene>
    <name evidence="2" type="ORF">HLH36_05415</name>
</gene>
<dbReference type="InterPro" id="IPR025227">
    <property type="entry name" value="DUF4169"/>
</dbReference>
<keyword evidence="3" id="KW-1185">Reference proteome</keyword>
<feature type="compositionally biased region" description="Basic and acidic residues" evidence="1">
    <location>
        <begin position="33"/>
        <end position="52"/>
    </location>
</feature>
<dbReference type="AlphaFoldDB" id="A0A7W4IRN8"/>
<sequence>MAEIVNLRQARKRKARAEQAAVASTNRALHGRTAAERDRDRQEADRARRTLDGARLPSGPERDGQG</sequence>
<organism evidence="2 3">
    <name type="scientific">Gluconacetobacter aggeris</name>
    <dbReference type="NCBI Taxonomy" id="1286186"/>
    <lineage>
        <taxon>Bacteria</taxon>
        <taxon>Pseudomonadati</taxon>
        <taxon>Pseudomonadota</taxon>
        <taxon>Alphaproteobacteria</taxon>
        <taxon>Acetobacterales</taxon>
        <taxon>Acetobacteraceae</taxon>
        <taxon>Gluconacetobacter</taxon>
    </lineage>
</organism>
<dbReference type="EMBL" id="JABEQD010000003">
    <property type="protein sequence ID" value="MBB2167799.1"/>
    <property type="molecule type" value="Genomic_DNA"/>
</dbReference>
<dbReference type="Pfam" id="PF13770">
    <property type="entry name" value="DUF4169"/>
    <property type="match status" value="1"/>
</dbReference>
<reference evidence="2 3" key="1">
    <citation type="submission" date="2020-04" db="EMBL/GenBank/DDBJ databases">
        <title>Description of novel Gluconacetobacter.</title>
        <authorList>
            <person name="Sombolestani A."/>
        </authorList>
    </citation>
    <scope>NUCLEOTIDE SEQUENCE [LARGE SCALE GENOMIC DNA]</scope>
    <source>
        <strain evidence="2 3">LMG 27801</strain>
    </source>
</reference>
<name>A0A7W4IRN8_9PROT</name>
<proteinExistence type="predicted"/>
<evidence type="ECO:0000256" key="1">
    <source>
        <dbReference type="SAM" id="MobiDB-lite"/>
    </source>
</evidence>
<feature type="region of interest" description="Disordered" evidence="1">
    <location>
        <begin position="1"/>
        <end position="66"/>
    </location>
</feature>
<evidence type="ECO:0000313" key="2">
    <source>
        <dbReference type="EMBL" id="MBB2167799.1"/>
    </source>
</evidence>
<dbReference type="Proteomes" id="UP000559860">
    <property type="component" value="Unassembled WGS sequence"/>
</dbReference>
<evidence type="ECO:0000313" key="3">
    <source>
        <dbReference type="Proteomes" id="UP000559860"/>
    </source>
</evidence>
<dbReference type="RefSeq" id="WP_182985444.1">
    <property type="nucleotide sequence ID" value="NZ_JABEQD010000003.1"/>
</dbReference>
<accession>A0A7W4IRN8</accession>
<protein>
    <submittedName>
        <fullName evidence="2">DUF4169 family protein</fullName>
    </submittedName>
</protein>